<feature type="compositionally biased region" description="Polar residues" evidence="1">
    <location>
        <begin position="1"/>
        <end position="11"/>
    </location>
</feature>
<name>A0ABR4IZ29_9EURO</name>
<accession>A0ABR4IZ29</accession>
<feature type="region of interest" description="Disordered" evidence="1">
    <location>
        <begin position="1"/>
        <end position="174"/>
    </location>
</feature>
<evidence type="ECO:0000313" key="2">
    <source>
        <dbReference type="EMBL" id="KAL2833048.1"/>
    </source>
</evidence>
<proteinExistence type="predicted"/>
<feature type="compositionally biased region" description="Polar residues" evidence="1">
    <location>
        <begin position="453"/>
        <end position="471"/>
    </location>
</feature>
<reference evidence="2 3" key="1">
    <citation type="submission" date="2024-07" db="EMBL/GenBank/DDBJ databases">
        <title>Section-level genome sequencing and comparative genomics of Aspergillus sections Usti and Cavernicolus.</title>
        <authorList>
            <consortium name="Lawrence Berkeley National Laboratory"/>
            <person name="Nybo J.L."/>
            <person name="Vesth T.C."/>
            <person name="Theobald S."/>
            <person name="Frisvad J.C."/>
            <person name="Larsen T.O."/>
            <person name="Kjaerboelling I."/>
            <person name="Rothschild-Mancinelli K."/>
            <person name="Lyhne E.K."/>
            <person name="Kogle M.E."/>
            <person name="Barry K."/>
            <person name="Clum A."/>
            <person name="Na H."/>
            <person name="Ledsgaard L."/>
            <person name="Lin J."/>
            <person name="Lipzen A."/>
            <person name="Kuo A."/>
            <person name="Riley R."/>
            <person name="Mondo S."/>
            <person name="LaButti K."/>
            <person name="Haridas S."/>
            <person name="Pangalinan J."/>
            <person name="Salamov A.A."/>
            <person name="Simmons B.A."/>
            <person name="Magnuson J.K."/>
            <person name="Chen J."/>
            <person name="Drula E."/>
            <person name="Henrissat B."/>
            <person name="Wiebenga A."/>
            <person name="Lubbers R.J."/>
            <person name="Gomes A.C."/>
            <person name="Makela M.R."/>
            <person name="Stajich J."/>
            <person name="Grigoriev I.V."/>
            <person name="Mortensen U.H."/>
            <person name="De vries R.P."/>
            <person name="Baker S.E."/>
            <person name="Andersen M.R."/>
        </authorList>
    </citation>
    <scope>NUCLEOTIDE SEQUENCE [LARGE SCALE GENOMIC DNA]</scope>
    <source>
        <strain evidence="2 3">CBS 600.67</strain>
    </source>
</reference>
<feature type="region of interest" description="Disordered" evidence="1">
    <location>
        <begin position="414"/>
        <end position="512"/>
    </location>
</feature>
<evidence type="ECO:0008006" key="4">
    <source>
        <dbReference type="Google" id="ProtNLM"/>
    </source>
</evidence>
<feature type="region of interest" description="Disordered" evidence="1">
    <location>
        <begin position="527"/>
        <end position="553"/>
    </location>
</feature>
<feature type="compositionally biased region" description="Polar residues" evidence="1">
    <location>
        <begin position="679"/>
        <end position="697"/>
    </location>
</feature>
<sequence>MSFDTNSSHPSVSERRGQQLPPLRTNFSRPTSQIIDIASPRTTQRPRPSDFDHSKAERVPLQPVHVKRQSSRSSLRHIFSREKPARKSTDAKLSGIEEVQDPEVEDPVKQAPAETAVLLSPSDCTTPRATVSSATPDPPSQPMNQFRSRLQPKHRTKTTEEDQPPAEDVAWKPPPLFKAYPQGLKHATLPAPALSGDSIMRLHATFKARGASLQDDDQQASQPANEEPSEDLSARKKKLVKEKKKYMRALSDNIEKSEWTRKVYILATSGYILQYPGEGKHDRSPEKMLLLGPKSVAFASDAIPGKHWVLQVSQGSEEDGSANSVETPRPLFSRFGFHRSHARRLAQNLLLVFTDPDEMSSWLLAVRATIEARGGKKYVSEKAFDEGMESQLRTTPSIRQMVKKDPNRFSAVYLQPRQSMTFEDKDSSAGEQSPRSSYISVHRRSMVMHPTPESRSGSVSTAQTEVASNPEESGRFYSALGSPPLPDGSVISETTSPGTGPSSPTSFSNPKKRQSMFLPQMTNSEITEIPRPQSTVPDPQFRSTSPPAPNFSVPLFSRRFAARQDVPQVPHLPSGRGDHQPDDISIETVSMFSSPPQSPGQEAFSAQGDIREQRRPLDRRDLSKKQLRASNSEDALVNPSRDRDRSRLRYSHLPEHIRMAPGPFSSPRLAALAADESSFPATASHRPNSSADAGNTLSRRDRPSRGEPPTRPLSLIMSRRKSLNGLAIGPPTAPPPTCPLPKIPSAFIEPSPQSAWPEHSPPMSPVEDAERALAAISPIKLTHSHLPRTIQSVTSQQMNNMI</sequence>
<dbReference type="Proteomes" id="UP001610335">
    <property type="component" value="Unassembled WGS sequence"/>
</dbReference>
<protein>
    <recommendedName>
        <fullName evidence="4">Peptidase family M20/M25/M40 protein</fullName>
    </recommendedName>
</protein>
<feature type="region of interest" description="Disordered" evidence="1">
    <location>
        <begin position="675"/>
        <end position="713"/>
    </location>
</feature>
<feature type="compositionally biased region" description="Polar residues" evidence="1">
    <location>
        <begin position="25"/>
        <end position="46"/>
    </location>
</feature>
<comment type="caution">
    <text evidence="2">The sequence shown here is derived from an EMBL/GenBank/DDBJ whole genome shotgun (WGS) entry which is preliminary data.</text>
</comment>
<gene>
    <name evidence="2" type="ORF">BDW59DRAFT_139098</name>
</gene>
<dbReference type="EMBL" id="JBFXLS010000005">
    <property type="protein sequence ID" value="KAL2833048.1"/>
    <property type="molecule type" value="Genomic_DNA"/>
</dbReference>
<feature type="compositionally biased region" description="Polar residues" evidence="1">
    <location>
        <begin position="429"/>
        <end position="439"/>
    </location>
</feature>
<feature type="compositionally biased region" description="Basic and acidic residues" evidence="1">
    <location>
        <begin position="47"/>
        <end position="58"/>
    </location>
</feature>
<feature type="compositionally biased region" description="Basic and acidic residues" evidence="1">
    <location>
        <begin position="79"/>
        <end position="90"/>
    </location>
</feature>
<feature type="compositionally biased region" description="Polar residues" evidence="1">
    <location>
        <begin position="527"/>
        <end position="545"/>
    </location>
</feature>
<feature type="compositionally biased region" description="Basic and acidic residues" evidence="1">
    <location>
        <begin position="609"/>
        <end position="624"/>
    </location>
</feature>
<feature type="compositionally biased region" description="Low complexity" evidence="1">
    <location>
        <begin position="494"/>
        <end position="506"/>
    </location>
</feature>
<feature type="region of interest" description="Disordered" evidence="1">
    <location>
        <begin position="210"/>
        <end position="234"/>
    </location>
</feature>
<evidence type="ECO:0000256" key="1">
    <source>
        <dbReference type="SAM" id="MobiDB-lite"/>
    </source>
</evidence>
<organism evidence="2 3">
    <name type="scientific">Aspergillus cavernicola</name>
    <dbReference type="NCBI Taxonomy" id="176166"/>
    <lineage>
        <taxon>Eukaryota</taxon>
        <taxon>Fungi</taxon>
        <taxon>Dikarya</taxon>
        <taxon>Ascomycota</taxon>
        <taxon>Pezizomycotina</taxon>
        <taxon>Eurotiomycetes</taxon>
        <taxon>Eurotiomycetidae</taxon>
        <taxon>Eurotiales</taxon>
        <taxon>Aspergillaceae</taxon>
        <taxon>Aspergillus</taxon>
        <taxon>Aspergillus subgen. Nidulantes</taxon>
    </lineage>
</organism>
<feature type="compositionally biased region" description="Polar residues" evidence="1">
    <location>
        <begin position="122"/>
        <end position="135"/>
    </location>
</feature>
<keyword evidence="3" id="KW-1185">Reference proteome</keyword>
<evidence type="ECO:0000313" key="3">
    <source>
        <dbReference type="Proteomes" id="UP001610335"/>
    </source>
</evidence>
<feature type="region of interest" description="Disordered" evidence="1">
    <location>
        <begin position="589"/>
        <end position="646"/>
    </location>
</feature>